<keyword evidence="3" id="KW-0472">Membrane</keyword>
<feature type="transmembrane region" description="Helical" evidence="3">
    <location>
        <begin position="233"/>
        <end position="254"/>
    </location>
</feature>
<evidence type="ECO:0000256" key="3">
    <source>
        <dbReference type="SAM" id="Phobius"/>
    </source>
</evidence>
<feature type="compositionally biased region" description="Basic residues" evidence="2">
    <location>
        <begin position="58"/>
        <end position="67"/>
    </location>
</feature>
<dbReference type="GO" id="GO:0005524">
    <property type="term" value="F:ATP binding"/>
    <property type="evidence" value="ECO:0007669"/>
    <property type="project" value="InterPro"/>
</dbReference>
<protein>
    <submittedName>
        <fullName evidence="5">Arsenite-transporting ATPase</fullName>
        <ecNumber evidence="5">3.6.3.16</ecNumber>
    </submittedName>
</protein>
<evidence type="ECO:0000259" key="4">
    <source>
        <dbReference type="SMART" id="SM01042"/>
    </source>
</evidence>
<dbReference type="SMART" id="SM01042">
    <property type="entry name" value="Brr6_like_C_C"/>
    <property type="match status" value="1"/>
</dbReference>
<comment type="similarity">
    <text evidence="1">Belongs to the arsA ATPase family.</text>
</comment>
<dbReference type="GO" id="GO:0043529">
    <property type="term" value="C:GET complex"/>
    <property type="evidence" value="ECO:0007669"/>
    <property type="project" value="TreeGrafter"/>
</dbReference>
<evidence type="ECO:0000313" key="5">
    <source>
        <dbReference type="EMBL" id="CCO37687.1"/>
    </source>
</evidence>
<proteinExistence type="inferred from homology"/>
<reference evidence="5 6" key="1">
    <citation type="journal article" date="2013" name="J. Biotechnol.">
        <title>Establishment and interpretation of the genome sequence of the phytopathogenic fungus Rhizoctonia solani AG1-IB isolate 7/3/14.</title>
        <authorList>
            <person name="Wibberg D.W."/>
            <person name="Jelonek L.J."/>
            <person name="Rupp O.R."/>
            <person name="Hennig M.H."/>
            <person name="Eikmeyer F.E."/>
            <person name="Goesmann A.G."/>
            <person name="Hartmann A.H."/>
            <person name="Borriss R.B."/>
            <person name="Grosch R.G."/>
            <person name="Puehler A.P."/>
            <person name="Schlueter A.S."/>
        </authorList>
    </citation>
    <scope>NUCLEOTIDE SEQUENCE [LARGE SCALE GENOMIC DNA]</scope>
    <source>
        <strain evidence="6">AG1-IB / isolate 7/3/14</strain>
    </source>
</reference>
<dbReference type="CDD" id="cd02035">
    <property type="entry name" value="ArsA"/>
    <property type="match status" value="1"/>
</dbReference>
<dbReference type="InterPro" id="IPR027417">
    <property type="entry name" value="P-loop_NTPase"/>
</dbReference>
<dbReference type="Gene3D" id="3.40.50.300">
    <property type="entry name" value="P-loop containing nucleotide triphosphate hydrolases"/>
    <property type="match status" value="1"/>
</dbReference>
<dbReference type="EC" id="3.6.3.16" evidence="5"/>
<dbReference type="EMBL" id="CAOJ01017437">
    <property type="protein sequence ID" value="CCO37687.1"/>
    <property type="molecule type" value="Genomic_DNA"/>
</dbReference>
<dbReference type="Proteomes" id="UP000012065">
    <property type="component" value="Unassembled WGS sequence"/>
</dbReference>
<name>M5CHD7_THACB</name>
<dbReference type="GO" id="GO:0031965">
    <property type="term" value="C:nuclear membrane"/>
    <property type="evidence" value="ECO:0007669"/>
    <property type="project" value="InterPro"/>
</dbReference>
<dbReference type="GO" id="GO:0055088">
    <property type="term" value="P:lipid homeostasis"/>
    <property type="evidence" value="ECO:0007669"/>
    <property type="project" value="InterPro"/>
</dbReference>
<feature type="transmembrane region" description="Helical" evidence="3">
    <location>
        <begin position="127"/>
        <end position="148"/>
    </location>
</feature>
<keyword evidence="3" id="KW-1133">Transmembrane helix</keyword>
<dbReference type="InterPro" id="IPR016300">
    <property type="entry name" value="ATPase_ArsA/GET3"/>
</dbReference>
<feature type="region of interest" description="Disordered" evidence="2">
    <location>
        <begin position="1"/>
        <end position="44"/>
    </location>
</feature>
<feature type="compositionally biased region" description="Polar residues" evidence="2">
    <location>
        <begin position="31"/>
        <end position="40"/>
    </location>
</feature>
<dbReference type="GO" id="GO:0016887">
    <property type="term" value="F:ATP hydrolysis activity"/>
    <property type="evidence" value="ECO:0007669"/>
    <property type="project" value="InterPro"/>
</dbReference>
<dbReference type="InterPro" id="IPR025723">
    <property type="entry name" value="ArsA/GET3_ATPase-like"/>
</dbReference>
<keyword evidence="3" id="KW-0812">Transmembrane</keyword>
<dbReference type="HOGENOM" id="CLU_560405_0_0_1"/>
<dbReference type="PANTHER" id="PTHR10803:SF3">
    <property type="entry name" value="ATPASE GET3"/>
    <property type="match status" value="1"/>
</dbReference>
<dbReference type="Pfam" id="PF02374">
    <property type="entry name" value="ArsA_ATPase"/>
    <property type="match status" value="1"/>
</dbReference>
<dbReference type="Pfam" id="PF10104">
    <property type="entry name" value="Brr6_like_C_C"/>
    <property type="match status" value="1"/>
</dbReference>
<comment type="caution">
    <text evidence="5">The sequence shown here is derived from an EMBL/GenBank/DDBJ whole genome shotgun (WGS) entry which is preliminary data.</text>
</comment>
<dbReference type="InterPro" id="IPR018767">
    <property type="entry name" value="Brl1/Brr6_dom"/>
</dbReference>
<dbReference type="GO" id="GO:0071816">
    <property type="term" value="P:tail-anchored membrane protein insertion into ER membrane"/>
    <property type="evidence" value="ECO:0007669"/>
    <property type="project" value="TreeGrafter"/>
</dbReference>
<keyword evidence="5" id="KW-0378">Hydrolase</keyword>
<gene>
    <name evidence="5" type="ORF">BN14_11846</name>
</gene>
<dbReference type="AlphaFoldDB" id="M5CHD7"/>
<evidence type="ECO:0000256" key="2">
    <source>
        <dbReference type="SAM" id="MobiDB-lite"/>
    </source>
</evidence>
<sequence>MPEPDIADVTMESIDLTSSPKKVKSAPSSPQKAQATNYGSESDEGVLAPLPVVKARKQPHLVRRRPGRAASAPVVDGSESEGSVEYDRYGGPRMLSNHYTMHVNAPGGPTQTTSPYAPHMLLGYVRVIFNTFLVLGFLYILVVIIVTVRRDIEDKVSVYIGENAAEVNQCTTQYTINKCKDEEKLVPHMKQFCDEWARCMKRDASIVGRTRVAAETLAEVVNGFVEPITWKTLGFSVSTLAFLVLFINVSASLMRPAPPPQPEYQAPTYAYPAHYGVMPPEWGSKYLGNGGARVNPWKNLQCSRPNPKRVYVIIHASSSLLAAPASCIHTSFHHTSLIRTIDMAEEFEILPPTLQNVLDQKTLKWIFCGGKGGVGKTTTSCSLAIQLAAVRESVLLISTDPAHNLSDAFGQKFSKEATKVNGFDNLYAMELDPTSSIQEMIEQSDNQGAMGSMMQDLAFAIPGVDEAMGFAEIMKLVQPLNTDLNLT</sequence>
<feature type="domain" description="Brl1/Brr6" evidence="4">
    <location>
        <begin position="121"/>
        <end position="255"/>
    </location>
</feature>
<dbReference type="PANTHER" id="PTHR10803">
    <property type="entry name" value="ARSENICAL PUMP-DRIVING ATPASE ARSENITE-TRANSLOCATING ATPASE"/>
    <property type="match status" value="1"/>
</dbReference>
<feature type="region of interest" description="Disordered" evidence="2">
    <location>
        <begin position="58"/>
        <end position="84"/>
    </location>
</feature>
<evidence type="ECO:0000256" key="1">
    <source>
        <dbReference type="ARBA" id="ARBA00011040"/>
    </source>
</evidence>
<organism evidence="5 6">
    <name type="scientific">Thanatephorus cucumeris (strain AG1-IB / isolate 7/3/14)</name>
    <name type="common">Lettuce bottom rot fungus</name>
    <name type="synonym">Rhizoctonia solani</name>
    <dbReference type="NCBI Taxonomy" id="1108050"/>
    <lineage>
        <taxon>Eukaryota</taxon>
        <taxon>Fungi</taxon>
        <taxon>Dikarya</taxon>
        <taxon>Basidiomycota</taxon>
        <taxon>Agaricomycotina</taxon>
        <taxon>Agaricomycetes</taxon>
        <taxon>Cantharellales</taxon>
        <taxon>Ceratobasidiaceae</taxon>
        <taxon>Rhizoctonia</taxon>
        <taxon>Rhizoctonia solani AG-1</taxon>
    </lineage>
</organism>
<dbReference type="SUPFAM" id="SSF52540">
    <property type="entry name" value="P-loop containing nucleoside triphosphate hydrolases"/>
    <property type="match status" value="1"/>
</dbReference>
<accession>M5CHD7</accession>
<evidence type="ECO:0000313" key="6">
    <source>
        <dbReference type="Proteomes" id="UP000012065"/>
    </source>
</evidence>